<dbReference type="AlphaFoldDB" id="A0AAD7W9K6"/>
<comment type="caution">
    <text evidence="2">The sequence shown here is derived from an EMBL/GenBank/DDBJ whole genome shotgun (WGS) entry which is preliminary data.</text>
</comment>
<feature type="region of interest" description="Disordered" evidence="1">
    <location>
        <begin position="84"/>
        <end position="120"/>
    </location>
</feature>
<accession>A0AAD7W9K6</accession>
<protein>
    <submittedName>
        <fullName evidence="2">Uncharacterized protein</fullName>
    </submittedName>
</protein>
<dbReference type="Proteomes" id="UP001221898">
    <property type="component" value="Unassembled WGS sequence"/>
</dbReference>
<proteinExistence type="predicted"/>
<sequence length="120" mass="12969">MPETGTAFPRLPAPCLPHPPQSQHQGYSVPEAPQVMISKHPEMQTGWLLLCQVYHCTTSSRDSSSIFPRPLSFLSAEAGHVLPAPLCSPSQSSGSLPNASQRRNRAAQGAAPRSDRLRVD</sequence>
<name>A0AAD7W9K6_9TELE</name>
<reference evidence="2" key="1">
    <citation type="journal article" date="2023" name="Science">
        <title>Genome structures resolve the early diversification of teleost fishes.</title>
        <authorList>
            <person name="Parey E."/>
            <person name="Louis A."/>
            <person name="Montfort J."/>
            <person name="Bouchez O."/>
            <person name="Roques C."/>
            <person name="Iampietro C."/>
            <person name="Lluch J."/>
            <person name="Castinel A."/>
            <person name="Donnadieu C."/>
            <person name="Desvignes T."/>
            <person name="Floi Bucao C."/>
            <person name="Jouanno E."/>
            <person name="Wen M."/>
            <person name="Mejri S."/>
            <person name="Dirks R."/>
            <person name="Jansen H."/>
            <person name="Henkel C."/>
            <person name="Chen W.J."/>
            <person name="Zahm M."/>
            <person name="Cabau C."/>
            <person name="Klopp C."/>
            <person name="Thompson A.W."/>
            <person name="Robinson-Rechavi M."/>
            <person name="Braasch I."/>
            <person name="Lecointre G."/>
            <person name="Bobe J."/>
            <person name="Postlethwait J.H."/>
            <person name="Berthelot C."/>
            <person name="Roest Crollius H."/>
            <person name="Guiguen Y."/>
        </authorList>
    </citation>
    <scope>NUCLEOTIDE SEQUENCE</scope>
    <source>
        <strain evidence="2">NC1722</strain>
    </source>
</reference>
<evidence type="ECO:0000313" key="2">
    <source>
        <dbReference type="EMBL" id="KAJ8388991.1"/>
    </source>
</evidence>
<evidence type="ECO:0000313" key="3">
    <source>
        <dbReference type="Proteomes" id="UP001221898"/>
    </source>
</evidence>
<gene>
    <name evidence="2" type="ORF">AAFF_G00125520</name>
</gene>
<feature type="compositionally biased region" description="Pro residues" evidence="1">
    <location>
        <begin position="11"/>
        <end position="20"/>
    </location>
</feature>
<evidence type="ECO:0000256" key="1">
    <source>
        <dbReference type="SAM" id="MobiDB-lite"/>
    </source>
</evidence>
<organism evidence="2 3">
    <name type="scientific">Aldrovandia affinis</name>
    <dbReference type="NCBI Taxonomy" id="143900"/>
    <lineage>
        <taxon>Eukaryota</taxon>
        <taxon>Metazoa</taxon>
        <taxon>Chordata</taxon>
        <taxon>Craniata</taxon>
        <taxon>Vertebrata</taxon>
        <taxon>Euteleostomi</taxon>
        <taxon>Actinopterygii</taxon>
        <taxon>Neopterygii</taxon>
        <taxon>Teleostei</taxon>
        <taxon>Notacanthiformes</taxon>
        <taxon>Halosauridae</taxon>
        <taxon>Aldrovandia</taxon>
    </lineage>
</organism>
<feature type="compositionally biased region" description="Polar residues" evidence="1">
    <location>
        <begin position="88"/>
        <end position="101"/>
    </location>
</feature>
<keyword evidence="3" id="KW-1185">Reference proteome</keyword>
<feature type="region of interest" description="Disordered" evidence="1">
    <location>
        <begin position="1"/>
        <end position="27"/>
    </location>
</feature>
<dbReference type="EMBL" id="JAINUG010000188">
    <property type="protein sequence ID" value="KAJ8388991.1"/>
    <property type="molecule type" value="Genomic_DNA"/>
</dbReference>